<reference evidence="8" key="1">
    <citation type="submission" date="2011-05" db="EMBL/GenBank/DDBJ databases">
        <title>Complete sequence of Desulfotomaculum ruminis DSM 2154.</title>
        <authorList>
            <person name="Lucas S."/>
            <person name="Copeland A."/>
            <person name="Lapidus A."/>
            <person name="Cheng J.-F."/>
            <person name="Goodwin L."/>
            <person name="Pitluck S."/>
            <person name="Lu M."/>
            <person name="Detter J.C."/>
            <person name="Han C."/>
            <person name="Tapia R."/>
            <person name="Land M."/>
            <person name="Hauser L."/>
            <person name="Kyrpides N."/>
            <person name="Ivanova N."/>
            <person name="Mikhailova N."/>
            <person name="Pagani I."/>
            <person name="Stams A.J.M."/>
            <person name="Plugge C.M."/>
            <person name="Muyzer G."/>
            <person name="Kuever J."/>
            <person name="Parshina S.N."/>
            <person name="Ivanova A.E."/>
            <person name="Nazina T.N."/>
            <person name="Brambilla E."/>
            <person name="Spring S."/>
            <person name="Klenk H.-P."/>
            <person name="Woyke T."/>
        </authorList>
    </citation>
    <scope>NUCLEOTIDE SEQUENCE [LARGE SCALE GENOMIC DNA]</scope>
    <source>
        <strain evidence="8">ATCC 23193 / DSM 2154 / NCIB 8452 / DL</strain>
    </source>
</reference>
<dbReference type="AlphaFoldDB" id="F6DS48"/>
<accession>F6DS48</accession>
<dbReference type="PANTHER" id="PTHR43255:SF1">
    <property type="entry name" value="IRON-SULFUR-BINDING OXIDOREDUCTASE FADF-RELATED"/>
    <property type="match status" value="1"/>
</dbReference>
<dbReference type="InterPro" id="IPR036188">
    <property type="entry name" value="FAD/NAD-bd_sf"/>
</dbReference>
<evidence type="ECO:0000259" key="6">
    <source>
        <dbReference type="PROSITE" id="PS51379"/>
    </source>
</evidence>
<keyword evidence="8" id="KW-1185">Reference proteome</keyword>
<dbReference type="GO" id="GO:0016491">
    <property type="term" value="F:oxidoreductase activity"/>
    <property type="evidence" value="ECO:0007669"/>
    <property type="project" value="UniProtKB-KW"/>
</dbReference>
<dbReference type="PROSITE" id="PS51379">
    <property type="entry name" value="4FE4S_FER_2"/>
    <property type="match status" value="1"/>
</dbReference>
<dbReference type="Pfam" id="PF02754">
    <property type="entry name" value="CCG"/>
    <property type="match status" value="2"/>
</dbReference>
<evidence type="ECO:0000256" key="3">
    <source>
        <dbReference type="ARBA" id="ARBA00023002"/>
    </source>
</evidence>
<dbReference type="GO" id="GO:0046872">
    <property type="term" value="F:metal ion binding"/>
    <property type="evidence" value="ECO:0007669"/>
    <property type="project" value="UniProtKB-KW"/>
</dbReference>
<dbReference type="Pfam" id="PF13534">
    <property type="entry name" value="Fer4_17"/>
    <property type="match status" value="1"/>
</dbReference>
<dbReference type="PRINTS" id="PR00419">
    <property type="entry name" value="ADXRDTASE"/>
</dbReference>
<dbReference type="InterPro" id="IPR017900">
    <property type="entry name" value="4Fe4S_Fe_S_CS"/>
</dbReference>
<keyword evidence="4" id="KW-0408">Iron</keyword>
<dbReference type="Gene3D" id="3.50.50.60">
    <property type="entry name" value="FAD/NAD(P)-binding domain"/>
    <property type="match status" value="1"/>
</dbReference>
<dbReference type="PROSITE" id="PS00198">
    <property type="entry name" value="4FE4S_FER_1"/>
    <property type="match status" value="1"/>
</dbReference>
<feature type="domain" description="4Fe-4S ferredoxin-type" evidence="6">
    <location>
        <begin position="355"/>
        <end position="385"/>
    </location>
</feature>
<keyword evidence="3" id="KW-0560">Oxidoreductase</keyword>
<evidence type="ECO:0000313" key="8">
    <source>
        <dbReference type="Proteomes" id="UP000009234"/>
    </source>
</evidence>
<dbReference type="InterPro" id="IPR028261">
    <property type="entry name" value="DPD_II"/>
</dbReference>
<dbReference type="InterPro" id="IPR017896">
    <property type="entry name" value="4Fe4S_Fe-S-bd"/>
</dbReference>
<dbReference type="STRING" id="696281.Desru_0524"/>
<dbReference type="Pfam" id="PF14691">
    <property type="entry name" value="Fer4_20"/>
    <property type="match status" value="1"/>
</dbReference>
<dbReference type="eggNOG" id="COG0247">
    <property type="taxonomic scope" value="Bacteria"/>
</dbReference>
<evidence type="ECO:0000256" key="5">
    <source>
        <dbReference type="ARBA" id="ARBA00023014"/>
    </source>
</evidence>
<organism evidence="7 8">
    <name type="scientific">Desulforamulus ruminis (strain ATCC 23193 / DSM 2154 / NCIMB 8452 / DL)</name>
    <name type="common">Desulfotomaculum ruminis</name>
    <dbReference type="NCBI Taxonomy" id="696281"/>
    <lineage>
        <taxon>Bacteria</taxon>
        <taxon>Bacillati</taxon>
        <taxon>Bacillota</taxon>
        <taxon>Clostridia</taxon>
        <taxon>Eubacteriales</taxon>
        <taxon>Peptococcaceae</taxon>
        <taxon>Desulforamulus</taxon>
    </lineage>
</organism>
<dbReference type="GO" id="GO:0005886">
    <property type="term" value="C:plasma membrane"/>
    <property type="evidence" value="ECO:0007669"/>
    <property type="project" value="TreeGrafter"/>
</dbReference>
<dbReference type="KEGG" id="dru:Desru_0524"/>
<dbReference type="InterPro" id="IPR004017">
    <property type="entry name" value="Cys_rich_dom"/>
</dbReference>
<dbReference type="eggNOG" id="COG0493">
    <property type="taxonomic scope" value="Bacteria"/>
</dbReference>
<dbReference type="HOGENOM" id="CLU_363603_0_0_9"/>
<evidence type="ECO:0000256" key="4">
    <source>
        <dbReference type="ARBA" id="ARBA00023004"/>
    </source>
</evidence>
<keyword evidence="1" id="KW-0004">4Fe-4S</keyword>
<evidence type="ECO:0000256" key="2">
    <source>
        <dbReference type="ARBA" id="ARBA00022723"/>
    </source>
</evidence>
<reference evidence="7 8" key="2">
    <citation type="journal article" date="2012" name="Stand. Genomic Sci.">
        <title>Complete genome sequence of the sulfate-reducing firmicute Desulfotomaculum ruminis type strain (DL(T)).</title>
        <authorList>
            <person name="Spring S."/>
            <person name="Visser M."/>
            <person name="Lu M."/>
            <person name="Copeland A."/>
            <person name="Lapidus A."/>
            <person name="Lucas S."/>
            <person name="Cheng J.F."/>
            <person name="Han C."/>
            <person name="Tapia R."/>
            <person name="Goodwin L.A."/>
            <person name="Pitluck S."/>
            <person name="Ivanova N."/>
            <person name="Land M."/>
            <person name="Hauser L."/>
            <person name="Larimer F."/>
            <person name="Rohde M."/>
            <person name="Goker M."/>
            <person name="Detter J.C."/>
            <person name="Kyrpides N.C."/>
            <person name="Woyke T."/>
            <person name="Schaap P.J."/>
            <person name="Plugge C.M."/>
            <person name="Muyzer G."/>
            <person name="Kuever J."/>
            <person name="Pereira I.A."/>
            <person name="Parshina S.N."/>
            <person name="Bernier-Latmani R."/>
            <person name="Stams A.J."/>
            <person name="Klenk H.P."/>
        </authorList>
    </citation>
    <scope>NUCLEOTIDE SEQUENCE [LARGE SCALE GENOMIC DNA]</scope>
    <source>
        <strain evidence="8">ATCC 23193 / DSM 2154 / NCIB 8452 / DL</strain>
    </source>
</reference>
<keyword evidence="5" id="KW-0411">Iron-sulfur</keyword>
<dbReference type="PANTHER" id="PTHR43255">
    <property type="entry name" value="IRON-SULFUR-BINDING OXIDOREDUCTASE FADF-RELATED-RELATED"/>
    <property type="match status" value="1"/>
</dbReference>
<dbReference type="InterPro" id="IPR051460">
    <property type="entry name" value="HdrC_iron-sulfur_subunit"/>
</dbReference>
<proteinExistence type="predicted"/>
<dbReference type="NCBIfam" id="NF045663">
    <property type="entry name" value="diclust_near_Sec"/>
    <property type="match status" value="1"/>
</dbReference>
<sequence length="774" mass="86836">MEQKELRELEDKCIQEHPPACTAACPIHVDARSFIAQMAKGDFIAAYKIMQKTMPFPGILSRICDHPCQDFCKRKEAGDPIAIAALEKACVQITDAGPAKMMALPKKNKKVAVAGSGLSGLTVAFDLAKKGYWVVIFEAGERLGGRLWEISEDYLPPQVITDELAILNKLGVEVLLNKEVGKDIALTTLCKEYDAVYLGLGAEGHSFDLQSDDQGKIEVDPVTFATSREGVFAGGGLRAAGERYSPVGSVADGRRAAISIDRYLQGVSLTASRDHEGPFTTRLYTNVGGVEPLAAVPMVHPGQFYTRHEAMQEADRCLQCQCLECVKVCDYLAHYKGYPKRYLREIYNNESIVKGIHHANKMINSCSLCGLCAEVCPQGLNMGEVIKSARERMVARGKMPPSAHDFPLRDMEFSNSKKFALTRNQPGTGSSRYLFFPGCQLSASSPDHMEKVYTYLGEKLDGGVGLMLRCCGAPAEWVGQKDLFQAGIQEIVKQWQEMDRPRVIVACSSCYHIYKTYLPEINLLSLWEIYHEFGLPELPDRDFGRLAIHDACTTRHEKTIHDSVRGLLQQMNCPIEELPLSRETAQCCGFGGLMAFANPELAKEVTQRVTEESDADYVTYCAMCRDRFAARGKPALHLLDLIYGGDAKDPSLRQGPSYSQRRENRARLKNKLLKEVWRETVAEEKGYQTIPLIISEKIRELMEDRLILVEDLQRVIEFAERTGKKMYHHQTGHFLAYYKPVSVTYWVEYTPRKDGFVVHNTYCHRMEIMEEAEA</sequence>
<dbReference type="OrthoDB" id="5241828at2"/>
<dbReference type="Proteomes" id="UP000009234">
    <property type="component" value="Chromosome"/>
</dbReference>
<dbReference type="SUPFAM" id="SSF51971">
    <property type="entry name" value="Nucleotide-binding domain"/>
    <property type="match status" value="1"/>
</dbReference>
<gene>
    <name evidence="7" type="ordered locus">Desru_0524</name>
</gene>
<keyword evidence="2" id="KW-0479">Metal-binding</keyword>
<dbReference type="InterPro" id="IPR009051">
    <property type="entry name" value="Helical_ferredxn"/>
</dbReference>
<evidence type="ECO:0000313" key="7">
    <source>
        <dbReference type="EMBL" id="AEG58810.1"/>
    </source>
</evidence>
<dbReference type="EMBL" id="CP002780">
    <property type="protein sequence ID" value="AEG58810.1"/>
    <property type="molecule type" value="Genomic_DNA"/>
</dbReference>
<dbReference type="Gene3D" id="1.10.1060.10">
    <property type="entry name" value="Alpha-helical ferredoxin"/>
    <property type="match status" value="2"/>
</dbReference>
<evidence type="ECO:0000256" key="1">
    <source>
        <dbReference type="ARBA" id="ARBA00022485"/>
    </source>
</evidence>
<dbReference type="SUPFAM" id="SSF46548">
    <property type="entry name" value="alpha-helical ferredoxin"/>
    <property type="match status" value="1"/>
</dbReference>
<dbReference type="GO" id="GO:0051539">
    <property type="term" value="F:4 iron, 4 sulfur cluster binding"/>
    <property type="evidence" value="ECO:0007669"/>
    <property type="project" value="UniProtKB-KW"/>
</dbReference>
<dbReference type="RefSeq" id="WP_013840585.1">
    <property type="nucleotide sequence ID" value="NC_015589.1"/>
</dbReference>
<name>F6DS48_DESRL</name>
<protein>
    <submittedName>
        <fullName evidence="7">Amine oxidase</fullName>
    </submittedName>
</protein>
<dbReference type="Pfam" id="PF13450">
    <property type="entry name" value="NAD_binding_8"/>
    <property type="match status" value="1"/>
</dbReference>